<sequence length="132" mass="14533">MMVPGRASSRLAQASVVAVWLWSMVELPAELTVDASIVQTFALAFSKICLTMLAYAVLTGRSYARRIFLFVCWLSILAIAPDLTLQFRVDRTGFYLSAIECALKGLAIIAFALPSLEYKVRFDDPAHAEGGR</sequence>
<dbReference type="OrthoDB" id="9113345at2"/>
<feature type="transmembrane region" description="Helical" evidence="1">
    <location>
        <begin position="67"/>
        <end position="87"/>
    </location>
</feature>
<protein>
    <submittedName>
        <fullName evidence="2">Uncharacterized protein</fullName>
    </submittedName>
</protein>
<keyword evidence="3" id="KW-1185">Reference proteome</keyword>
<comment type="caution">
    <text evidence="2">The sequence shown here is derived from an EMBL/GenBank/DDBJ whole genome shotgun (WGS) entry which is preliminary data.</text>
</comment>
<name>A0A494XEI0_9BURK</name>
<gene>
    <name evidence="2" type="ORF">D7S86_23875</name>
</gene>
<accession>A0A494XEI0</accession>
<keyword evidence="1" id="KW-0472">Membrane</keyword>
<dbReference type="RefSeq" id="WP_121090115.1">
    <property type="nucleotide sequence ID" value="NZ_RBZU01000014.1"/>
</dbReference>
<dbReference type="EMBL" id="RBZU01000014">
    <property type="protein sequence ID" value="RKP46549.1"/>
    <property type="molecule type" value="Genomic_DNA"/>
</dbReference>
<dbReference type="Proteomes" id="UP000270342">
    <property type="component" value="Unassembled WGS sequence"/>
</dbReference>
<evidence type="ECO:0000313" key="3">
    <source>
        <dbReference type="Proteomes" id="UP000270342"/>
    </source>
</evidence>
<keyword evidence="1" id="KW-0812">Transmembrane</keyword>
<evidence type="ECO:0000313" key="2">
    <source>
        <dbReference type="EMBL" id="RKP46549.1"/>
    </source>
</evidence>
<proteinExistence type="predicted"/>
<organism evidence="2 3">
    <name type="scientific">Pararobbsia silviterrae</name>
    <dbReference type="NCBI Taxonomy" id="1792498"/>
    <lineage>
        <taxon>Bacteria</taxon>
        <taxon>Pseudomonadati</taxon>
        <taxon>Pseudomonadota</taxon>
        <taxon>Betaproteobacteria</taxon>
        <taxon>Burkholderiales</taxon>
        <taxon>Burkholderiaceae</taxon>
        <taxon>Pararobbsia</taxon>
    </lineage>
</organism>
<keyword evidence="1" id="KW-1133">Transmembrane helix</keyword>
<feature type="transmembrane region" description="Helical" evidence="1">
    <location>
        <begin position="38"/>
        <end position="58"/>
    </location>
</feature>
<feature type="transmembrane region" description="Helical" evidence="1">
    <location>
        <begin position="93"/>
        <end position="113"/>
    </location>
</feature>
<dbReference type="AlphaFoldDB" id="A0A494XEI0"/>
<reference evidence="2 3" key="1">
    <citation type="submission" date="2018-10" db="EMBL/GenBank/DDBJ databases">
        <title>Robbsia sp. DHC34, isolated from soil.</title>
        <authorList>
            <person name="Gao Z.-H."/>
            <person name="Qiu L.-H."/>
        </authorList>
    </citation>
    <scope>NUCLEOTIDE SEQUENCE [LARGE SCALE GENOMIC DNA]</scope>
    <source>
        <strain evidence="2 3">DHC34</strain>
    </source>
</reference>
<evidence type="ECO:0000256" key="1">
    <source>
        <dbReference type="SAM" id="Phobius"/>
    </source>
</evidence>